<proteinExistence type="predicted"/>
<evidence type="ECO:0000313" key="2">
    <source>
        <dbReference type="EMBL" id="CAB4910521.1"/>
    </source>
</evidence>
<accession>A0A6J7GQ84</accession>
<evidence type="ECO:0000313" key="1">
    <source>
        <dbReference type="EMBL" id="CAB4731429.1"/>
    </source>
</evidence>
<reference evidence="2" key="1">
    <citation type="submission" date="2020-05" db="EMBL/GenBank/DDBJ databases">
        <authorList>
            <person name="Chiriac C."/>
            <person name="Salcher M."/>
            <person name="Ghai R."/>
            <person name="Kavagutti S V."/>
        </authorList>
    </citation>
    <scope>NUCLEOTIDE SEQUENCE</scope>
</reference>
<sequence length="85" mass="9481">MGARIAKRAQHTIFGTSNEYWMAGNVFRDEGSGLGKLASPTDDVGTTTKENVKFFLETHGVGKNCCWLSHRTRRVIKRLATIVIK</sequence>
<organism evidence="2">
    <name type="scientific">freshwater metagenome</name>
    <dbReference type="NCBI Taxonomy" id="449393"/>
    <lineage>
        <taxon>unclassified sequences</taxon>
        <taxon>metagenomes</taxon>
        <taxon>ecological metagenomes</taxon>
    </lineage>
</organism>
<dbReference type="EMBL" id="CAFBMF010000127">
    <property type="protein sequence ID" value="CAB4910521.1"/>
    <property type="molecule type" value="Genomic_DNA"/>
</dbReference>
<dbReference type="EMBL" id="CAEZYH010000111">
    <property type="protein sequence ID" value="CAB4731429.1"/>
    <property type="molecule type" value="Genomic_DNA"/>
</dbReference>
<dbReference type="AlphaFoldDB" id="A0A6J7GQ84"/>
<name>A0A6J7GQ84_9ZZZZ</name>
<protein>
    <submittedName>
        <fullName evidence="2">Unannotated protein</fullName>
    </submittedName>
</protein>
<gene>
    <name evidence="1" type="ORF">UFOPK2658_01715</name>
    <name evidence="2" type="ORF">UFOPK3494_01495</name>
</gene>